<feature type="chain" id="PRO_5044214856" evidence="1">
    <location>
        <begin position="23"/>
        <end position="103"/>
    </location>
</feature>
<sequence>MKVTHLSIAAAAAALLSRVASASPTAAGNGVSARAPSGPTLNSLDARMTLWQVTCPKRPDLLDDCLVPRASCDNQGNYDAGKSTDECKKTWDCKCVSKRQYPM</sequence>
<feature type="signal peptide" evidence="1">
    <location>
        <begin position="1"/>
        <end position="22"/>
    </location>
</feature>
<evidence type="ECO:0000313" key="2">
    <source>
        <dbReference type="EMBL" id="KAJ6447075.1"/>
    </source>
</evidence>
<gene>
    <name evidence="2" type="ORF">O9K51_01850</name>
</gene>
<keyword evidence="3" id="KW-1185">Reference proteome</keyword>
<dbReference type="Proteomes" id="UP001163105">
    <property type="component" value="Unassembled WGS sequence"/>
</dbReference>
<reference evidence="2" key="1">
    <citation type="submission" date="2023-01" db="EMBL/GenBank/DDBJ databases">
        <title>The growth and conidiation of Purpureocillium lavendulum are regulated by nitrogen source and histone H3K14 acetylation.</title>
        <authorList>
            <person name="Tang P."/>
            <person name="Han J."/>
            <person name="Zhang C."/>
            <person name="Tang P."/>
            <person name="Qi F."/>
            <person name="Zhang K."/>
            <person name="Liang L."/>
        </authorList>
    </citation>
    <scope>NUCLEOTIDE SEQUENCE</scope>
    <source>
        <strain evidence="2">YMF1.00683</strain>
    </source>
</reference>
<evidence type="ECO:0000256" key="1">
    <source>
        <dbReference type="SAM" id="SignalP"/>
    </source>
</evidence>
<name>A0AB34GA98_9HYPO</name>
<accession>A0AB34GA98</accession>
<organism evidence="2 3">
    <name type="scientific">Purpureocillium lavendulum</name>
    <dbReference type="NCBI Taxonomy" id="1247861"/>
    <lineage>
        <taxon>Eukaryota</taxon>
        <taxon>Fungi</taxon>
        <taxon>Dikarya</taxon>
        <taxon>Ascomycota</taxon>
        <taxon>Pezizomycotina</taxon>
        <taxon>Sordariomycetes</taxon>
        <taxon>Hypocreomycetidae</taxon>
        <taxon>Hypocreales</taxon>
        <taxon>Ophiocordycipitaceae</taxon>
        <taxon>Purpureocillium</taxon>
    </lineage>
</organism>
<dbReference type="AlphaFoldDB" id="A0AB34GA98"/>
<protein>
    <submittedName>
        <fullName evidence="2">Uncharacterized protein</fullName>
    </submittedName>
</protein>
<comment type="caution">
    <text evidence="2">The sequence shown here is derived from an EMBL/GenBank/DDBJ whole genome shotgun (WGS) entry which is preliminary data.</text>
</comment>
<proteinExistence type="predicted"/>
<keyword evidence="1" id="KW-0732">Signal</keyword>
<dbReference type="EMBL" id="JAQHRD010000001">
    <property type="protein sequence ID" value="KAJ6447075.1"/>
    <property type="molecule type" value="Genomic_DNA"/>
</dbReference>
<evidence type="ECO:0000313" key="3">
    <source>
        <dbReference type="Proteomes" id="UP001163105"/>
    </source>
</evidence>